<evidence type="ECO:0000313" key="2">
    <source>
        <dbReference type="Proteomes" id="UP000077202"/>
    </source>
</evidence>
<dbReference type="AlphaFoldDB" id="A0A176VHV0"/>
<accession>A0A176VHV0</accession>
<dbReference type="EMBL" id="LVLJ01003605">
    <property type="protein sequence ID" value="OAE20450.1"/>
    <property type="molecule type" value="Genomic_DNA"/>
</dbReference>
<dbReference type="Proteomes" id="UP000077202">
    <property type="component" value="Unassembled WGS sequence"/>
</dbReference>
<evidence type="ECO:0000313" key="1">
    <source>
        <dbReference type="EMBL" id="OAE20450.1"/>
    </source>
</evidence>
<name>A0A176VHV0_MARPO</name>
<sequence length="307" mass="34690">MRAPQERAAEVLTVSSDIEKDPVALEEVAAKAVEDVKAAECGSQKVASPRTSTKTVILETGEEPSEEEAQSQVLGAADVLCVQVLLLLQYLNRKQEKYADASTNVSYVEIVRNQTRTKVVMTAEVAAKECKTQTTEARYQALHKRLTEEVEKRRHSREVCEGLREDVERAKCASVDLLKRLEACRTTYDAKSLKVDELLAITEKKEQEYQIELAVRAKKLTEYKVARISDLELIQKLEAQCNELRTQRSQAEEQLCKVETRLTQAKRKNRQLFEETRDALTAIVERCLRGCVQILGVYFLGISPPES</sequence>
<protein>
    <submittedName>
        <fullName evidence="1">Uncharacterized protein</fullName>
    </submittedName>
</protein>
<proteinExistence type="predicted"/>
<comment type="caution">
    <text evidence="1">The sequence shown here is derived from an EMBL/GenBank/DDBJ whole genome shotgun (WGS) entry which is preliminary data.</text>
</comment>
<keyword evidence="2" id="KW-1185">Reference proteome</keyword>
<organism evidence="1 2">
    <name type="scientific">Marchantia polymorpha subsp. ruderalis</name>
    <dbReference type="NCBI Taxonomy" id="1480154"/>
    <lineage>
        <taxon>Eukaryota</taxon>
        <taxon>Viridiplantae</taxon>
        <taxon>Streptophyta</taxon>
        <taxon>Embryophyta</taxon>
        <taxon>Marchantiophyta</taxon>
        <taxon>Marchantiopsida</taxon>
        <taxon>Marchantiidae</taxon>
        <taxon>Marchantiales</taxon>
        <taxon>Marchantiaceae</taxon>
        <taxon>Marchantia</taxon>
    </lineage>
</organism>
<gene>
    <name evidence="1" type="ORF">AXG93_383s1000</name>
</gene>
<reference evidence="1" key="1">
    <citation type="submission" date="2016-03" db="EMBL/GenBank/DDBJ databases">
        <title>Mechanisms controlling the formation of the plant cell surface in tip-growing cells are functionally conserved among land plants.</title>
        <authorList>
            <person name="Honkanen S."/>
            <person name="Jones V.A."/>
            <person name="Morieri G."/>
            <person name="Champion C."/>
            <person name="Hetherington A.J."/>
            <person name="Kelly S."/>
            <person name="Saint-Marcoux D."/>
            <person name="Proust H."/>
            <person name="Prescott H."/>
            <person name="Dolan L."/>
        </authorList>
    </citation>
    <scope>NUCLEOTIDE SEQUENCE [LARGE SCALE GENOMIC DNA]</scope>
    <source>
        <tissue evidence="1">Whole gametophyte</tissue>
    </source>
</reference>